<dbReference type="AlphaFoldDB" id="A0A1B6JKM3"/>
<proteinExistence type="predicted"/>
<reference evidence="1" key="1">
    <citation type="submission" date="2015-11" db="EMBL/GenBank/DDBJ databases">
        <title>De novo transcriptome assembly of four potential Pierce s Disease insect vectors from Arizona vineyards.</title>
        <authorList>
            <person name="Tassone E.E."/>
        </authorList>
    </citation>
    <scope>NUCLEOTIDE SEQUENCE</scope>
</reference>
<organism evidence="1">
    <name type="scientific">Homalodisca liturata</name>
    <dbReference type="NCBI Taxonomy" id="320908"/>
    <lineage>
        <taxon>Eukaryota</taxon>
        <taxon>Metazoa</taxon>
        <taxon>Ecdysozoa</taxon>
        <taxon>Arthropoda</taxon>
        <taxon>Hexapoda</taxon>
        <taxon>Insecta</taxon>
        <taxon>Pterygota</taxon>
        <taxon>Neoptera</taxon>
        <taxon>Paraneoptera</taxon>
        <taxon>Hemiptera</taxon>
        <taxon>Auchenorrhyncha</taxon>
        <taxon>Membracoidea</taxon>
        <taxon>Cicadellidae</taxon>
        <taxon>Cicadellinae</taxon>
        <taxon>Proconiini</taxon>
        <taxon>Homalodisca</taxon>
    </lineage>
</organism>
<accession>A0A1B6JKM3</accession>
<protein>
    <submittedName>
        <fullName evidence="1">Uncharacterized protein</fullName>
    </submittedName>
</protein>
<evidence type="ECO:0000313" key="1">
    <source>
        <dbReference type="EMBL" id="JAS99826.1"/>
    </source>
</evidence>
<name>A0A1B6JKM3_9HEMI</name>
<sequence>PDLTQPGSDVVKTGLVGYVIQQQQCMGITVVSMGYTTEPFLSGCVPYLELHLGLIHRYHLVPVNLRVSLTLKSIPTVEMKFPERNRLSLNRTNRQVLPTPESPSNITLQMRSQTSTGLRTGRWLALGGGE</sequence>
<feature type="non-terminal residue" evidence="1">
    <location>
        <position position="1"/>
    </location>
</feature>
<dbReference type="EMBL" id="GECU01007880">
    <property type="protein sequence ID" value="JAS99826.1"/>
    <property type="molecule type" value="Transcribed_RNA"/>
</dbReference>
<gene>
    <name evidence="1" type="ORF">g.2088</name>
</gene>